<proteinExistence type="predicted"/>
<reference evidence="2" key="1">
    <citation type="journal article" date="2019" name="Int. J. Syst. Evol. Microbiol.">
        <title>The Global Catalogue of Microorganisms (GCM) 10K type strain sequencing project: providing services to taxonomists for standard genome sequencing and annotation.</title>
        <authorList>
            <consortium name="The Broad Institute Genomics Platform"/>
            <consortium name="The Broad Institute Genome Sequencing Center for Infectious Disease"/>
            <person name="Wu L."/>
            <person name="Ma J."/>
        </authorList>
    </citation>
    <scope>NUCLEOTIDE SEQUENCE [LARGE SCALE GENOMIC DNA]</scope>
    <source>
        <strain evidence="2">JCM 4087</strain>
    </source>
</reference>
<keyword evidence="2" id="KW-1185">Reference proteome</keyword>
<comment type="caution">
    <text evidence="1">The sequence shown here is derived from an EMBL/GenBank/DDBJ whole genome shotgun (WGS) entry which is preliminary data.</text>
</comment>
<protein>
    <submittedName>
        <fullName evidence="1">DUF2314 domain-containing protein</fullName>
    </submittedName>
</protein>
<gene>
    <name evidence="1" type="ORF">ACFPT7_11540</name>
</gene>
<organism evidence="1 2">
    <name type="scientific">Acidicapsa dinghuensis</name>
    <dbReference type="NCBI Taxonomy" id="2218256"/>
    <lineage>
        <taxon>Bacteria</taxon>
        <taxon>Pseudomonadati</taxon>
        <taxon>Acidobacteriota</taxon>
        <taxon>Terriglobia</taxon>
        <taxon>Terriglobales</taxon>
        <taxon>Acidobacteriaceae</taxon>
        <taxon>Acidicapsa</taxon>
    </lineage>
</organism>
<name>A0ABW1EF25_9BACT</name>
<evidence type="ECO:0000313" key="2">
    <source>
        <dbReference type="Proteomes" id="UP001596091"/>
    </source>
</evidence>
<dbReference type="EMBL" id="JBHSPH010000003">
    <property type="protein sequence ID" value="MFC5862927.1"/>
    <property type="molecule type" value="Genomic_DNA"/>
</dbReference>
<dbReference type="Proteomes" id="UP001596091">
    <property type="component" value="Unassembled WGS sequence"/>
</dbReference>
<sequence>MKSIATDGWELVSAEDRNTAHPNTFHIPTREQRETLVPGDGAKLLFDIEIRANGVIKDRGVERMWVIVKARSEGVYIGLLDNDPVTAENLQLQKGDVITFGPEHVSAISTPPRDYVIEKYGVSFFEE</sequence>
<evidence type="ECO:0000313" key="1">
    <source>
        <dbReference type="EMBL" id="MFC5862927.1"/>
    </source>
</evidence>
<dbReference type="RefSeq" id="WP_263339079.1">
    <property type="nucleotide sequence ID" value="NZ_JAGSYH010000005.1"/>
</dbReference>
<accession>A0ABW1EF25</accession>